<dbReference type="PANTHER" id="PTHR43775">
    <property type="entry name" value="FATTY ACID SYNTHASE"/>
    <property type="match status" value="1"/>
</dbReference>
<protein>
    <submittedName>
        <fullName evidence="4">Acyltransferase domain-containing protein</fullName>
    </submittedName>
</protein>
<accession>A0ABV5Z0F6</accession>
<feature type="non-terminal residue" evidence="4">
    <location>
        <position position="255"/>
    </location>
</feature>
<dbReference type="InterPro" id="IPR016035">
    <property type="entry name" value="Acyl_Trfase/lysoPLipase"/>
</dbReference>
<dbReference type="GO" id="GO:0016746">
    <property type="term" value="F:acyltransferase activity"/>
    <property type="evidence" value="ECO:0007669"/>
    <property type="project" value="UniProtKB-KW"/>
</dbReference>
<gene>
    <name evidence="4" type="ORF">ACFFNX_49570</name>
</gene>
<dbReference type="Gene3D" id="3.40.366.10">
    <property type="entry name" value="Malonyl-Coenzyme A Acyl Carrier Protein, domain 2"/>
    <property type="match status" value="1"/>
</dbReference>
<dbReference type="PANTHER" id="PTHR43775:SF51">
    <property type="entry name" value="INACTIVE PHENOLPHTHIOCEROL SYNTHESIS POLYKETIDE SYNTHASE TYPE I PKS1-RELATED"/>
    <property type="match status" value="1"/>
</dbReference>
<feature type="region of interest" description="Disordered" evidence="2">
    <location>
        <begin position="1"/>
        <end position="25"/>
    </location>
</feature>
<keyword evidence="4" id="KW-0012">Acyltransferase</keyword>
<dbReference type="SUPFAM" id="SSF52151">
    <property type="entry name" value="FabD/lysophospholipase-like"/>
    <property type="match status" value="1"/>
</dbReference>
<evidence type="ECO:0000256" key="2">
    <source>
        <dbReference type="SAM" id="MobiDB-lite"/>
    </source>
</evidence>
<dbReference type="Pfam" id="PF22621">
    <property type="entry name" value="CurL-like_PKS_C"/>
    <property type="match status" value="1"/>
</dbReference>
<dbReference type="InterPro" id="IPR001227">
    <property type="entry name" value="Ac_transferase_dom_sf"/>
</dbReference>
<dbReference type="InterPro" id="IPR014043">
    <property type="entry name" value="Acyl_transferase_dom"/>
</dbReference>
<keyword evidence="5" id="KW-1185">Reference proteome</keyword>
<evidence type="ECO:0000313" key="5">
    <source>
        <dbReference type="Proteomes" id="UP001589627"/>
    </source>
</evidence>
<organism evidence="4 5">
    <name type="scientific">Actinoallomurus acaciae</name>
    <dbReference type="NCBI Taxonomy" id="502577"/>
    <lineage>
        <taxon>Bacteria</taxon>
        <taxon>Bacillati</taxon>
        <taxon>Actinomycetota</taxon>
        <taxon>Actinomycetes</taxon>
        <taxon>Streptosporangiales</taxon>
        <taxon>Thermomonosporaceae</taxon>
        <taxon>Actinoallomurus</taxon>
    </lineage>
</organism>
<evidence type="ECO:0000313" key="4">
    <source>
        <dbReference type="EMBL" id="MFB9840226.1"/>
    </source>
</evidence>
<evidence type="ECO:0000256" key="1">
    <source>
        <dbReference type="ARBA" id="ARBA00022679"/>
    </source>
</evidence>
<reference evidence="4 5" key="1">
    <citation type="submission" date="2024-09" db="EMBL/GenBank/DDBJ databases">
        <authorList>
            <person name="Sun Q."/>
            <person name="Mori K."/>
        </authorList>
    </citation>
    <scope>NUCLEOTIDE SEQUENCE [LARGE SCALE GENOMIC DNA]</scope>
    <source>
        <strain evidence="4 5">TBRC 0563</strain>
    </source>
</reference>
<proteinExistence type="predicted"/>
<sequence length="255" mass="25861">MSGTNAHVIIEQSPDAAPESLAGGTEPAVTAWPVSARGPEALRAQAARLASFVRENEGPTAAEIGHALATTRAALDERAVVVAAGREEAAVALDALGQGDPSPAVVTGTANVTGKTVFVFPGQGAQWAGMGRALAESSPVFADAYAEAVRALEPHVDWSPADALDRVDVIQPASFAVMVALARLWESFGVRPDAVVGHSQGEIAAAHVAGALSLEDAARVVALRSRAIAGGLAGRGGMVSVALPVEKVTTRLVEG</sequence>
<dbReference type="Proteomes" id="UP001589627">
    <property type="component" value="Unassembled WGS sequence"/>
</dbReference>
<dbReference type="InterPro" id="IPR050091">
    <property type="entry name" value="PKS_NRPS_Biosynth_Enz"/>
</dbReference>
<dbReference type="SMART" id="SM00827">
    <property type="entry name" value="PKS_AT"/>
    <property type="match status" value="1"/>
</dbReference>
<name>A0ABV5Z0F6_9ACTN</name>
<evidence type="ECO:0000259" key="3">
    <source>
        <dbReference type="SMART" id="SM00827"/>
    </source>
</evidence>
<dbReference type="RefSeq" id="WP_378213452.1">
    <property type="nucleotide sequence ID" value="NZ_JBHLZP010000981.1"/>
</dbReference>
<comment type="caution">
    <text evidence="4">The sequence shown here is derived from an EMBL/GenBank/DDBJ whole genome shotgun (WGS) entry which is preliminary data.</text>
</comment>
<feature type="domain" description="Malonyl-CoA:ACP transacylase (MAT)" evidence="3">
    <location>
        <begin position="119"/>
        <end position="255"/>
    </location>
</feature>
<dbReference type="Pfam" id="PF00698">
    <property type="entry name" value="Acyl_transf_1"/>
    <property type="match status" value="1"/>
</dbReference>
<keyword evidence="1" id="KW-0808">Transferase</keyword>
<dbReference type="EMBL" id="JBHLZP010000981">
    <property type="protein sequence ID" value="MFB9840226.1"/>
    <property type="molecule type" value="Genomic_DNA"/>
</dbReference>